<feature type="chain" id="PRO_5002653148" evidence="1">
    <location>
        <begin position="20"/>
        <end position="193"/>
    </location>
</feature>
<dbReference type="Proteomes" id="UP000003919">
    <property type="component" value="Chromosome"/>
</dbReference>
<evidence type="ECO:0000313" key="2">
    <source>
        <dbReference type="EMBL" id="EAZ82610.1"/>
    </source>
</evidence>
<gene>
    <name evidence="2" type="ORF">ALPR1_10355</name>
</gene>
<dbReference type="eggNOG" id="ENOG5033CWY">
    <property type="taxonomic scope" value="Bacteria"/>
</dbReference>
<dbReference type="OrthoDB" id="1492409at2"/>
<evidence type="ECO:0000256" key="1">
    <source>
        <dbReference type="SAM" id="SignalP"/>
    </source>
</evidence>
<sequence length="193" mass="21196">MKTLLTLAMASAISFSSLAANDDLKDLSTVNSHYQKISVTLKGGVGDAKITILNNEGKSLNSRKVHVKEDGLVVPYNMGELPIGEYQVKISTEDEEVTYKVETANKPIPVEELPLMAYGKKLDNNTVSLSVIGLTQPGVNVKIMNSKSGKVIHEDKVNQPEAFKKNYSFKSIKAEDVYLELTDALGRSKVIYF</sequence>
<evidence type="ECO:0000313" key="3">
    <source>
        <dbReference type="Proteomes" id="UP000003919"/>
    </source>
</evidence>
<dbReference type="RefSeq" id="WP_008200331.1">
    <property type="nucleotide sequence ID" value="NZ_CM001023.1"/>
</dbReference>
<feature type="signal peptide" evidence="1">
    <location>
        <begin position="1"/>
        <end position="19"/>
    </location>
</feature>
<keyword evidence="3" id="KW-1185">Reference proteome</keyword>
<keyword evidence="1" id="KW-0732">Signal</keyword>
<protein>
    <submittedName>
        <fullName evidence="2">Uncharacterized protein</fullName>
    </submittedName>
</protein>
<dbReference type="HOGENOM" id="CLU_119397_0_0_10"/>
<organism evidence="2 3">
    <name type="scientific">Algoriphagus machipongonensis</name>
    <dbReference type="NCBI Taxonomy" id="388413"/>
    <lineage>
        <taxon>Bacteria</taxon>
        <taxon>Pseudomonadati</taxon>
        <taxon>Bacteroidota</taxon>
        <taxon>Cytophagia</taxon>
        <taxon>Cytophagales</taxon>
        <taxon>Cyclobacteriaceae</taxon>
        <taxon>Algoriphagus</taxon>
    </lineage>
</organism>
<accession>A3HRZ2</accession>
<dbReference type="EMBL" id="AAXU02000001">
    <property type="protein sequence ID" value="EAZ82610.1"/>
    <property type="molecule type" value="Genomic_DNA"/>
</dbReference>
<comment type="caution">
    <text evidence="2">The sequence shown here is derived from an EMBL/GenBank/DDBJ whole genome shotgun (WGS) entry which is preliminary data.</text>
</comment>
<reference evidence="2 3" key="1">
    <citation type="journal article" date="2011" name="J. Bacteriol.">
        <title>Complete genome sequence of Algoriphagus sp. PR1, bacterial prey of a colony-forming choanoflagellate.</title>
        <authorList>
            <person name="Alegado R.A."/>
            <person name="Ferriera S."/>
            <person name="Nusbaum C."/>
            <person name="Young S.K."/>
            <person name="Zeng Q."/>
            <person name="Imamovic A."/>
            <person name="Fairclough S.R."/>
            <person name="King N."/>
        </authorList>
    </citation>
    <scope>NUCLEOTIDE SEQUENCE [LARGE SCALE GENOMIC DNA]</scope>
    <source>
        <strain evidence="2 3">PR1</strain>
    </source>
</reference>
<dbReference type="EMBL" id="CM001023">
    <property type="protein sequence ID" value="EAZ82610.1"/>
    <property type="molecule type" value="Genomic_DNA"/>
</dbReference>
<dbReference type="AlphaFoldDB" id="A3HRZ2"/>
<proteinExistence type="predicted"/>
<name>A3HRZ2_9BACT</name>